<keyword evidence="14" id="KW-1185">Reference proteome</keyword>
<evidence type="ECO:0000256" key="3">
    <source>
        <dbReference type="ARBA" id="ARBA00022483"/>
    </source>
</evidence>
<evidence type="ECO:0000256" key="11">
    <source>
        <dbReference type="ARBA" id="ARBA00023298"/>
    </source>
</evidence>
<feature type="repeat" description="ANK" evidence="12">
    <location>
        <begin position="83"/>
        <end position="115"/>
    </location>
</feature>
<protein>
    <submittedName>
        <fullName evidence="13">E3 ubiquitin-protein ligase MIB1 like protein</fullName>
    </submittedName>
</protein>
<evidence type="ECO:0000256" key="9">
    <source>
        <dbReference type="ARBA" id="ARBA00023028"/>
    </source>
</evidence>
<dbReference type="GO" id="GO:0090729">
    <property type="term" value="F:toxin activity"/>
    <property type="evidence" value="ECO:0007669"/>
    <property type="project" value="UniProtKB-KW"/>
</dbReference>
<comment type="subcellular location">
    <subcellularLocation>
        <location evidence="2">Secreted</location>
    </subcellularLocation>
    <subcellularLocation>
        <location evidence="1">Target cell membrane</location>
    </subcellularLocation>
</comment>
<evidence type="ECO:0000256" key="12">
    <source>
        <dbReference type="PROSITE-ProRule" id="PRU00023"/>
    </source>
</evidence>
<keyword evidence="4" id="KW-0964">Secreted</keyword>
<organism evidence="13 14">
    <name type="scientific">Argiope bruennichi</name>
    <name type="common">Wasp spider</name>
    <name type="synonym">Aranea bruennichi</name>
    <dbReference type="NCBI Taxonomy" id="94029"/>
    <lineage>
        <taxon>Eukaryota</taxon>
        <taxon>Metazoa</taxon>
        <taxon>Ecdysozoa</taxon>
        <taxon>Arthropoda</taxon>
        <taxon>Chelicerata</taxon>
        <taxon>Arachnida</taxon>
        <taxon>Araneae</taxon>
        <taxon>Araneomorphae</taxon>
        <taxon>Entelegynae</taxon>
        <taxon>Araneoidea</taxon>
        <taxon>Araneidae</taxon>
        <taxon>Argiope</taxon>
    </lineage>
</organism>
<name>A0A8T0EG52_ARGBR</name>
<dbReference type="GO" id="GO:0005576">
    <property type="term" value="C:extracellular region"/>
    <property type="evidence" value="ECO:0007669"/>
    <property type="project" value="UniProtKB-SubCell"/>
</dbReference>
<dbReference type="SMART" id="SM00248">
    <property type="entry name" value="ANK"/>
    <property type="match status" value="6"/>
</dbReference>
<dbReference type="EMBL" id="JABXBU010002228">
    <property type="protein sequence ID" value="KAF8771859.1"/>
    <property type="molecule type" value="Genomic_DNA"/>
</dbReference>
<dbReference type="InterPro" id="IPR036770">
    <property type="entry name" value="Ankyrin_rpt-contain_sf"/>
</dbReference>
<dbReference type="PANTHER" id="PTHR24171">
    <property type="entry name" value="ANKYRIN REPEAT DOMAIN-CONTAINING PROTEIN 39-RELATED"/>
    <property type="match status" value="1"/>
</dbReference>
<evidence type="ECO:0000313" key="13">
    <source>
        <dbReference type="EMBL" id="KAF8771859.1"/>
    </source>
</evidence>
<evidence type="ECO:0000256" key="5">
    <source>
        <dbReference type="ARBA" id="ARBA00022537"/>
    </source>
</evidence>
<keyword evidence="8" id="KW-0677">Repeat</keyword>
<dbReference type="SUPFAM" id="SSF48403">
    <property type="entry name" value="Ankyrin repeat"/>
    <property type="match status" value="1"/>
</dbReference>
<dbReference type="GO" id="GO:0044231">
    <property type="term" value="C:host cell presynaptic membrane"/>
    <property type="evidence" value="ECO:0007669"/>
    <property type="project" value="UniProtKB-KW"/>
</dbReference>
<dbReference type="Proteomes" id="UP000807504">
    <property type="component" value="Unassembled WGS sequence"/>
</dbReference>
<dbReference type="Pfam" id="PF12796">
    <property type="entry name" value="Ank_2"/>
    <property type="match status" value="1"/>
</dbReference>
<evidence type="ECO:0000256" key="7">
    <source>
        <dbReference type="ARBA" id="ARBA00022699"/>
    </source>
</evidence>
<feature type="repeat" description="ANK" evidence="12">
    <location>
        <begin position="155"/>
        <end position="187"/>
    </location>
</feature>
<keyword evidence="11" id="KW-0472">Membrane</keyword>
<gene>
    <name evidence="13" type="ORF">HNY73_019227</name>
</gene>
<evidence type="ECO:0000256" key="10">
    <source>
        <dbReference type="ARBA" id="ARBA00023043"/>
    </source>
</evidence>
<sequence>MARSGTYLLHRLVKNDENLELLRDCLSRGMDPNRLRPYGFGQKGNVGRGEAPLHIAAGSNESNLEAVKELIKAGADVNLRDYVGNTPLHNAALSQKRDLVDFLIQSGASPNIRNFYGQTALHFAVYNHMDNFTDARIIIKLLQHEGIFVDQKDNEEITPLILAVQKNHLEAVEILLYKGADPNIANTSLETPLHVSLSSRNPNYFIVVQLLMKGAKIYKMDKNGQTPMDVLINHARNNQSLRFAKSILKIIVFRCQIHEDIKRKIEMVPQLKQCLIKCCEETEGMKKCLIAKNLTLHEFVIDCFQEDSFSNPVLQIYKPVLERLFQGFYIEYFYDIFDRISDLDLREILEITVHLIKDKKYSKMGDFTHLLSKIKTDFIVKFLSRSELFYLIVAVSNVRIFESLQLLHERHMTWLEYLNRKPTVGQYSCSDNDSIDSA</sequence>
<keyword evidence="11" id="KW-1053">Target membrane</keyword>
<evidence type="ECO:0000256" key="6">
    <source>
        <dbReference type="ARBA" id="ARBA00022656"/>
    </source>
</evidence>
<keyword evidence="6" id="KW-0800">Toxin</keyword>
<feature type="repeat" description="ANK" evidence="12">
    <location>
        <begin position="48"/>
        <end position="82"/>
    </location>
</feature>
<dbReference type="PRINTS" id="PR01415">
    <property type="entry name" value="ANKYRIN"/>
</dbReference>
<keyword evidence="5" id="KW-1052">Target cell membrane</keyword>
<dbReference type="AlphaFoldDB" id="A0A8T0EG52"/>
<dbReference type="PROSITE" id="PS50297">
    <property type="entry name" value="ANK_REP_REGION"/>
    <property type="match status" value="3"/>
</dbReference>
<comment type="caution">
    <text evidence="13">The sequence shown here is derived from an EMBL/GenBank/DDBJ whole genome shotgun (WGS) entry which is preliminary data.</text>
</comment>
<dbReference type="Pfam" id="PF00023">
    <property type="entry name" value="Ank"/>
    <property type="match status" value="2"/>
</dbReference>
<evidence type="ECO:0000256" key="1">
    <source>
        <dbReference type="ARBA" id="ARBA00004175"/>
    </source>
</evidence>
<accession>A0A8T0EG52</accession>
<proteinExistence type="predicted"/>
<reference evidence="13" key="1">
    <citation type="journal article" date="2020" name="bioRxiv">
        <title>Chromosome-level reference genome of the European wasp spider Argiope bruennichi: a resource for studies on range expansion and evolutionary adaptation.</title>
        <authorList>
            <person name="Sheffer M.M."/>
            <person name="Hoppe A."/>
            <person name="Krehenwinkel H."/>
            <person name="Uhl G."/>
            <person name="Kuss A.W."/>
            <person name="Jensen L."/>
            <person name="Jensen C."/>
            <person name="Gillespie R.G."/>
            <person name="Hoff K.J."/>
            <person name="Prost S."/>
        </authorList>
    </citation>
    <scope>NUCLEOTIDE SEQUENCE</scope>
</reference>
<evidence type="ECO:0000256" key="4">
    <source>
        <dbReference type="ARBA" id="ARBA00022525"/>
    </source>
</evidence>
<keyword evidence="10 12" id="KW-0040">ANK repeat</keyword>
<dbReference type="PROSITE" id="PS50088">
    <property type="entry name" value="ANK_REPEAT"/>
    <property type="match status" value="5"/>
</dbReference>
<feature type="repeat" description="ANK" evidence="12">
    <location>
        <begin position="116"/>
        <end position="154"/>
    </location>
</feature>
<evidence type="ECO:0000256" key="2">
    <source>
        <dbReference type="ARBA" id="ARBA00004613"/>
    </source>
</evidence>
<keyword evidence="7" id="KW-0528">Neurotoxin</keyword>
<evidence type="ECO:0000313" key="14">
    <source>
        <dbReference type="Proteomes" id="UP000807504"/>
    </source>
</evidence>
<evidence type="ECO:0000256" key="8">
    <source>
        <dbReference type="ARBA" id="ARBA00022737"/>
    </source>
</evidence>
<reference evidence="13" key="2">
    <citation type="submission" date="2020-06" db="EMBL/GenBank/DDBJ databases">
        <authorList>
            <person name="Sheffer M."/>
        </authorList>
    </citation>
    <scope>NUCLEOTIDE SEQUENCE</scope>
</reference>
<dbReference type="GO" id="GO:0044218">
    <property type="term" value="C:other organism cell membrane"/>
    <property type="evidence" value="ECO:0007669"/>
    <property type="project" value="UniProtKB-KW"/>
</dbReference>
<dbReference type="GO" id="GO:0006887">
    <property type="term" value="P:exocytosis"/>
    <property type="evidence" value="ECO:0007669"/>
    <property type="project" value="UniProtKB-KW"/>
</dbReference>
<keyword evidence="9" id="KW-0638">Presynaptic neurotoxin</keyword>
<dbReference type="InterPro" id="IPR002110">
    <property type="entry name" value="Ankyrin_rpt"/>
</dbReference>
<feature type="repeat" description="ANK" evidence="12">
    <location>
        <begin position="188"/>
        <end position="222"/>
    </location>
</feature>
<dbReference type="Gene3D" id="1.25.40.20">
    <property type="entry name" value="Ankyrin repeat-containing domain"/>
    <property type="match status" value="2"/>
</dbReference>
<keyword evidence="3" id="KW-0268">Exocytosis</keyword>